<name>A0A9W9PAG1_9EURO</name>
<reference evidence="2" key="2">
    <citation type="journal article" date="2023" name="IMA Fungus">
        <title>Comparative genomic study of the Penicillium genus elucidates a diverse pangenome and 15 lateral gene transfer events.</title>
        <authorList>
            <person name="Petersen C."/>
            <person name="Sorensen T."/>
            <person name="Nielsen M.R."/>
            <person name="Sondergaard T.E."/>
            <person name="Sorensen J.L."/>
            <person name="Fitzpatrick D.A."/>
            <person name="Frisvad J.C."/>
            <person name="Nielsen K.L."/>
        </authorList>
    </citation>
    <scope>NUCLEOTIDE SEQUENCE</scope>
    <source>
        <strain evidence="2">IBT 19713</strain>
    </source>
</reference>
<dbReference type="EMBL" id="JAPQKS010000003">
    <property type="protein sequence ID" value="KAJ5239397.1"/>
    <property type="molecule type" value="Genomic_DNA"/>
</dbReference>
<dbReference type="GeneID" id="83200616"/>
<gene>
    <name evidence="2" type="ORF">N7468_004016</name>
</gene>
<proteinExistence type="predicted"/>
<protein>
    <submittedName>
        <fullName evidence="2">Uncharacterized protein</fullName>
    </submittedName>
</protein>
<evidence type="ECO:0000313" key="3">
    <source>
        <dbReference type="Proteomes" id="UP001150941"/>
    </source>
</evidence>
<feature type="region of interest" description="Disordered" evidence="1">
    <location>
        <begin position="66"/>
        <end position="139"/>
    </location>
</feature>
<accession>A0A9W9PAG1</accession>
<organism evidence="2 3">
    <name type="scientific">Penicillium chermesinum</name>
    <dbReference type="NCBI Taxonomy" id="63820"/>
    <lineage>
        <taxon>Eukaryota</taxon>
        <taxon>Fungi</taxon>
        <taxon>Dikarya</taxon>
        <taxon>Ascomycota</taxon>
        <taxon>Pezizomycotina</taxon>
        <taxon>Eurotiomycetes</taxon>
        <taxon>Eurotiomycetidae</taxon>
        <taxon>Eurotiales</taxon>
        <taxon>Aspergillaceae</taxon>
        <taxon>Penicillium</taxon>
    </lineage>
</organism>
<sequence length="139" mass="14877">MASLSTSEHGKDDATFMAACMACYDNDLNKIDLTAVAKQLGKNAKSVESKFYALKKKHGFTIKVTFNKAQPQHGGGPSKVTKPKRTPTKTTSMTKSKTKTSPGSMKGLEGMESDTSGGLMDSTERPKLTPALEDPFEAA</sequence>
<reference evidence="2" key="1">
    <citation type="submission" date="2022-11" db="EMBL/GenBank/DDBJ databases">
        <authorList>
            <person name="Petersen C."/>
        </authorList>
    </citation>
    <scope>NUCLEOTIDE SEQUENCE</scope>
    <source>
        <strain evidence="2">IBT 19713</strain>
    </source>
</reference>
<dbReference type="Proteomes" id="UP001150941">
    <property type="component" value="Unassembled WGS sequence"/>
</dbReference>
<comment type="caution">
    <text evidence="2">The sequence shown here is derived from an EMBL/GenBank/DDBJ whole genome shotgun (WGS) entry which is preliminary data.</text>
</comment>
<evidence type="ECO:0000256" key="1">
    <source>
        <dbReference type="SAM" id="MobiDB-lite"/>
    </source>
</evidence>
<dbReference type="RefSeq" id="XP_058332316.1">
    <property type="nucleotide sequence ID" value="XM_058473313.1"/>
</dbReference>
<keyword evidence="3" id="KW-1185">Reference proteome</keyword>
<evidence type="ECO:0000313" key="2">
    <source>
        <dbReference type="EMBL" id="KAJ5239397.1"/>
    </source>
</evidence>
<feature type="compositionally biased region" description="Low complexity" evidence="1">
    <location>
        <begin position="88"/>
        <end position="106"/>
    </location>
</feature>
<dbReference type="AlphaFoldDB" id="A0A9W9PAG1"/>